<keyword evidence="2 5" id="KW-0547">Nucleotide-binding</keyword>
<dbReference type="GO" id="GO:0004674">
    <property type="term" value="F:protein serine/threonine kinase activity"/>
    <property type="evidence" value="ECO:0007669"/>
    <property type="project" value="UniProtKB-KW"/>
</dbReference>
<dbReference type="InterPro" id="IPR008271">
    <property type="entry name" value="Ser/Thr_kinase_AS"/>
</dbReference>
<dbReference type="Pfam" id="PF00069">
    <property type="entry name" value="Pkinase"/>
    <property type="match status" value="1"/>
</dbReference>
<organism evidence="9 10">
    <name type="scientific">Sandaracinus amylolyticus</name>
    <dbReference type="NCBI Taxonomy" id="927083"/>
    <lineage>
        <taxon>Bacteria</taxon>
        <taxon>Pseudomonadati</taxon>
        <taxon>Myxococcota</taxon>
        <taxon>Polyangia</taxon>
        <taxon>Polyangiales</taxon>
        <taxon>Sandaracinaceae</taxon>
        <taxon>Sandaracinus</taxon>
    </lineage>
</organism>
<dbReference type="AlphaFoldDB" id="A0A0F6W1V1"/>
<evidence type="ECO:0000313" key="10">
    <source>
        <dbReference type="Proteomes" id="UP000034883"/>
    </source>
</evidence>
<dbReference type="Gene3D" id="3.30.200.20">
    <property type="entry name" value="Phosphorylase Kinase, domain 1"/>
    <property type="match status" value="1"/>
</dbReference>
<feature type="compositionally biased region" description="Low complexity" evidence="6">
    <location>
        <begin position="388"/>
        <end position="397"/>
    </location>
</feature>
<evidence type="ECO:0000256" key="5">
    <source>
        <dbReference type="PROSITE-ProRule" id="PRU10141"/>
    </source>
</evidence>
<dbReference type="EMBL" id="CP011125">
    <property type="protein sequence ID" value="AKF05350.1"/>
    <property type="molecule type" value="Genomic_DNA"/>
</dbReference>
<accession>A0A0F6W1V1</accession>
<protein>
    <submittedName>
        <fullName evidence="9">Serine/threonine protein kinase</fullName>
    </submittedName>
</protein>
<dbReference type="PROSITE" id="PS50011">
    <property type="entry name" value="PROTEIN_KINASE_DOM"/>
    <property type="match status" value="1"/>
</dbReference>
<feature type="transmembrane region" description="Helical" evidence="7">
    <location>
        <begin position="437"/>
        <end position="458"/>
    </location>
</feature>
<feature type="region of interest" description="Disordered" evidence="6">
    <location>
        <begin position="306"/>
        <end position="342"/>
    </location>
</feature>
<dbReference type="SUPFAM" id="SSF56112">
    <property type="entry name" value="Protein kinase-like (PK-like)"/>
    <property type="match status" value="1"/>
</dbReference>
<evidence type="ECO:0000256" key="7">
    <source>
        <dbReference type="SAM" id="Phobius"/>
    </source>
</evidence>
<feature type="compositionally biased region" description="Low complexity" evidence="6">
    <location>
        <begin position="322"/>
        <end position="335"/>
    </location>
</feature>
<keyword evidence="7" id="KW-0472">Membrane</keyword>
<feature type="compositionally biased region" description="Pro residues" evidence="6">
    <location>
        <begin position="312"/>
        <end position="321"/>
    </location>
</feature>
<feature type="region of interest" description="Disordered" evidence="6">
    <location>
        <begin position="379"/>
        <end position="428"/>
    </location>
</feature>
<keyword evidence="7" id="KW-1133">Transmembrane helix</keyword>
<keyword evidence="1" id="KW-0808">Transferase</keyword>
<evidence type="ECO:0000256" key="1">
    <source>
        <dbReference type="ARBA" id="ARBA00022679"/>
    </source>
</evidence>
<dbReference type="CDD" id="cd14014">
    <property type="entry name" value="STKc_PknB_like"/>
    <property type="match status" value="1"/>
</dbReference>
<evidence type="ECO:0000256" key="3">
    <source>
        <dbReference type="ARBA" id="ARBA00022777"/>
    </source>
</evidence>
<dbReference type="SMART" id="SM00220">
    <property type="entry name" value="S_TKc"/>
    <property type="match status" value="1"/>
</dbReference>
<dbReference type="InterPro" id="IPR017441">
    <property type="entry name" value="Protein_kinase_ATP_BS"/>
</dbReference>
<evidence type="ECO:0000256" key="2">
    <source>
        <dbReference type="ARBA" id="ARBA00022741"/>
    </source>
</evidence>
<dbReference type="InterPro" id="IPR011009">
    <property type="entry name" value="Kinase-like_dom_sf"/>
</dbReference>
<dbReference type="KEGG" id="samy:DB32_002499"/>
<dbReference type="GO" id="GO:0005524">
    <property type="term" value="F:ATP binding"/>
    <property type="evidence" value="ECO:0007669"/>
    <property type="project" value="UniProtKB-UniRule"/>
</dbReference>
<dbReference type="PANTHER" id="PTHR43289:SF6">
    <property type="entry name" value="SERINE_THREONINE-PROTEIN KINASE NEKL-3"/>
    <property type="match status" value="1"/>
</dbReference>
<keyword evidence="9" id="KW-0723">Serine/threonine-protein kinase</keyword>
<dbReference type="PROSITE" id="PS00107">
    <property type="entry name" value="PROTEIN_KINASE_ATP"/>
    <property type="match status" value="1"/>
</dbReference>
<dbReference type="PANTHER" id="PTHR43289">
    <property type="entry name" value="MITOGEN-ACTIVATED PROTEIN KINASE KINASE KINASE 20-RELATED"/>
    <property type="match status" value="1"/>
</dbReference>
<feature type="binding site" evidence="5">
    <location>
        <position position="43"/>
    </location>
    <ligand>
        <name>ATP</name>
        <dbReference type="ChEBI" id="CHEBI:30616"/>
    </ligand>
</feature>
<sequence>MVNVAPGAVVAGRFRLELPLGSGGMADVWRAQDLATQRPVALKLLRPQIAASAEAMQRLKREGEVLSALSHPAIVRVETYGQLDNDAVFVAMELLEGETLGARMRRGPMQPLELAPVVAGTCAALAAAHAKGIVHRDLKPDNVFLVPLASGAAGEPQVKLLDFGISKVFGGDRLTYTGEVLGTPRYMSPEQLGAEPDIDARADVYALGVILYEAMAAKPPFLASTPTDLIVAILHGKVAPLRSLRPDLTAAIEAVVMRAMARAREARWASATDLADAFLDAAGATSRARALPKKVLRTQALGGAGLVGGGSVPPPPQPAHPAPASAMVPSPAPRAGASSDALRPGTFSAFGVIDETELRASLPSPPKAAPATLVMASADAPVPPPAAARPEVAPSEPRAQRGASDSWREQAPSPASSSGWDAPAPAPPPSSPMLGRVLLIVAGLLAGAISAALAVAALHYMRTPESAPPPPAPSTTSTTSAPAPSPTTPAPDVPAVPAAPEPEASELPVAPDVPEDEEVARPTSRRARRERAATAEPEPAEPEPEQPTVLDPLELASRALAEGDPNLCVTILDELIGRGATPFAIKRRADCELRAGRRADAIRDYQRFCQIAPDHPAISSVREQLAGMGLTCP</sequence>
<gene>
    <name evidence="9" type="ORF">DB32_002499</name>
</gene>
<reference evidence="9 10" key="1">
    <citation type="submission" date="2015-03" db="EMBL/GenBank/DDBJ databases">
        <title>Genome assembly of Sandaracinus amylolyticus DSM 53668.</title>
        <authorList>
            <person name="Sharma G."/>
            <person name="Subramanian S."/>
        </authorList>
    </citation>
    <scope>NUCLEOTIDE SEQUENCE [LARGE SCALE GENOMIC DNA]</scope>
    <source>
        <strain evidence="9 10">DSM 53668</strain>
    </source>
</reference>
<proteinExistence type="predicted"/>
<dbReference type="PROSITE" id="PS00108">
    <property type="entry name" value="PROTEIN_KINASE_ST"/>
    <property type="match status" value="1"/>
</dbReference>
<name>A0A0F6W1V1_9BACT</name>
<evidence type="ECO:0000313" key="9">
    <source>
        <dbReference type="EMBL" id="AKF05350.1"/>
    </source>
</evidence>
<feature type="compositionally biased region" description="Pro residues" evidence="6">
    <location>
        <begin position="483"/>
        <end position="500"/>
    </location>
</feature>
<keyword evidence="7" id="KW-0812">Transmembrane</keyword>
<dbReference type="STRING" id="927083.DB32_002499"/>
<evidence type="ECO:0000256" key="6">
    <source>
        <dbReference type="SAM" id="MobiDB-lite"/>
    </source>
</evidence>
<dbReference type="Proteomes" id="UP000034883">
    <property type="component" value="Chromosome"/>
</dbReference>
<feature type="compositionally biased region" description="Low complexity" evidence="6">
    <location>
        <begin position="501"/>
        <end position="510"/>
    </location>
</feature>
<dbReference type="InterPro" id="IPR000719">
    <property type="entry name" value="Prot_kinase_dom"/>
</dbReference>
<keyword evidence="4 5" id="KW-0067">ATP-binding</keyword>
<feature type="compositionally biased region" description="Low complexity" evidence="6">
    <location>
        <begin position="411"/>
        <end position="423"/>
    </location>
</feature>
<feature type="domain" description="Protein kinase" evidence="8">
    <location>
        <begin position="14"/>
        <end position="279"/>
    </location>
</feature>
<evidence type="ECO:0000256" key="4">
    <source>
        <dbReference type="ARBA" id="ARBA00022840"/>
    </source>
</evidence>
<keyword evidence="10" id="KW-1185">Reference proteome</keyword>
<feature type="region of interest" description="Disordered" evidence="6">
    <location>
        <begin position="463"/>
        <end position="549"/>
    </location>
</feature>
<evidence type="ECO:0000259" key="8">
    <source>
        <dbReference type="PROSITE" id="PS50011"/>
    </source>
</evidence>
<keyword evidence="3 9" id="KW-0418">Kinase</keyword>
<dbReference type="Gene3D" id="1.10.510.10">
    <property type="entry name" value="Transferase(Phosphotransferase) domain 1"/>
    <property type="match status" value="1"/>
</dbReference>